<sequence length="383" mass="43017">MPVTFAVDGVQPNTIWTSEIPHDGLSFLRQTREDIPVKADFLTSSYALTHTSPLTFGASMAVAPAPMGLLDTAVTAYNQHYPLVLRPDDLWLTILSGLSLYVNARAERMRPQFVLHTGQKTLTVTRGGSRFNADWDGIIDELNDKIKANLKDTAIFEWLTPNFTTTTQIDKVAAQVSVMSIMSKYFRYEVSFLCGIPTITLDGIKDDWITLRNKLDRLKSLDETALSQWHTLLVPIFDNFIAAFDGEIDVSGHWAHMVKHIAEEDAYFPGPGHITGWIGYLSPFDAEGHWRLERSNPSCLDDESRSCDQWTIDVHSRGWSPRLEYKGIQATVQVPIHIDDNGDNMDGTFVAGIMGQQWDHAESQLGSFVGWALYTSEPQHDEL</sequence>
<dbReference type="EMBL" id="ML208275">
    <property type="protein sequence ID" value="TFK73445.1"/>
    <property type="molecule type" value="Genomic_DNA"/>
</dbReference>
<protein>
    <submittedName>
        <fullName evidence="1">Uncharacterized protein</fullName>
    </submittedName>
</protein>
<gene>
    <name evidence="1" type="ORF">BDN72DRAFT_181362</name>
</gene>
<keyword evidence="2" id="KW-1185">Reference proteome</keyword>
<reference evidence="1 2" key="1">
    <citation type="journal article" date="2019" name="Nat. Ecol. Evol.">
        <title>Megaphylogeny resolves global patterns of mushroom evolution.</title>
        <authorList>
            <person name="Varga T."/>
            <person name="Krizsan K."/>
            <person name="Foldi C."/>
            <person name="Dima B."/>
            <person name="Sanchez-Garcia M."/>
            <person name="Sanchez-Ramirez S."/>
            <person name="Szollosi G.J."/>
            <person name="Szarkandi J.G."/>
            <person name="Papp V."/>
            <person name="Albert L."/>
            <person name="Andreopoulos W."/>
            <person name="Angelini C."/>
            <person name="Antonin V."/>
            <person name="Barry K.W."/>
            <person name="Bougher N.L."/>
            <person name="Buchanan P."/>
            <person name="Buyck B."/>
            <person name="Bense V."/>
            <person name="Catcheside P."/>
            <person name="Chovatia M."/>
            <person name="Cooper J."/>
            <person name="Damon W."/>
            <person name="Desjardin D."/>
            <person name="Finy P."/>
            <person name="Geml J."/>
            <person name="Haridas S."/>
            <person name="Hughes K."/>
            <person name="Justo A."/>
            <person name="Karasinski D."/>
            <person name="Kautmanova I."/>
            <person name="Kiss B."/>
            <person name="Kocsube S."/>
            <person name="Kotiranta H."/>
            <person name="LaButti K.M."/>
            <person name="Lechner B.E."/>
            <person name="Liimatainen K."/>
            <person name="Lipzen A."/>
            <person name="Lukacs Z."/>
            <person name="Mihaltcheva S."/>
            <person name="Morgado L.N."/>
            <person name="Niskanen T."/>
            <person name="Noordeloos M.E."/>
            <person name="Ohm R.A."/>
            <person name="Ortiz-Santana B."/>
            <person name="Ovrebo C."/>
            <person name="Racz N."/>
            <person name="Riley R."/>
            <person name="Savchenko A."/>
            <person name="Shiryaev A."/>
            <person name="Soop K."/>
            <person name="Spirin V."/>
            <person name="Szebenyi C."/>
            <person name="Tomsovsky M."/>
            <person name="Tulloss R.E."/>
            <person name="Uehling J."/>
            <person name="Grigoriev I.V."/>
            <person name="Vagvolgyi C."/>
            <person name="Papp T."/>
            <person name="Martin F.M."/>
            <person name="Miettinen O."/>
            <person name="Hibbett D.S."/>
            <person name="Nagy L.G."/>
        </authorList>
    </citation>
    <scope>NUCLEOTIDE SEQUENCE [LARGE SCALE GENOMIC DNA]</scope>
    <source>
        <strain evidence="1 2">NL-1719</strain>
    </source>
</reference>
<evidence type="ECO:0000313" key="1">
    <source>
        <dbReference type="EMBL" id="TFK73445.1"/>
    </source>
</evidence>
<name>A0ACD3B6M1_9AGAR</name>
<proteinExistence type="predicted"/>
<evidence type="ECO:0000313" key="2">
    <source>
        <dbReference type="Proteomes" id="UP000308600"/>
    </source>
</evidence>
<organism evidence="1 2">
    <name type="scientific">Pluteus cervinus</name>
    <dbReference type="NCBI Taxonomy" id="181527"/>
    <lineage>
        <taxon>Eukaryota</taxon>
        <taxon>Fungi</taxon>
        <taxon>Dikarya</taxon>
        <taxon>Basidiomycota</taxon>
        <taxon>Agaricomycotina</taxon>
        <taxon>Agaricomycetes</taxon>
        <taxon>Agaricomycetidae</taxon>
        <taxon>Agaricales</taxon>
        <taxon>Pluteineae</taxon>
        <taxon>Pluteaceae</taxon>
        <taxon>Pluteus</taxon>
    </lineage>
</organism>
<dbReference type="Proteomes" id="UP000308600">
    <property type="component" value="Unassembled WGS sequence"/>
</dbReference>
<accession>A0ACD3B6M1</accession>